<dbReference type="EMBL" id="CP029357">
    <property type="protein sequence ID" value="AWK89341.1"/>
    <property type="molecule type" value="Genomic_DNA"/>
</dbReference>
<evidence type="ECO:0000313" key="2">
    <source>
        <dbReference type="EMBL" id="AWK89341.1"/>
    </source>
</evidence>
<dbReference type="RefSeq" id="WP_109332524.1">
    <property type="nucleotide sequence ID" value="NZ_CP029357.1"/>
</dbReference>
<reference evidence="3" key="1">
    <citation type="submission" date="2018-05" db="EMBL/GenBank/DDBJ databases">
        <title>Azospirillum thermophila sp. nov., a novel isolated from hot spring.</title>
        <authorList>
            <person name="Zhao Z."/>
        </authorList>
    </citation>
    <scope>NUCLEOTIDE SEQUENCE [LARGE SCALE GENOMIC DNA]</scope>
    <source>
        <strain evidence="3">CFH 70021</strain>
        <plasmid evidence="3">unnamed2</plasmid>
    </source>
</reference>
<feature type="chain" id="PRO_5015720693" evidence="1">
    <location>
        <begin position="21"/>
        <end position="111"/>
    </location>
</feature>
<keyword evidence="2" id="KW-0614">Plasmid</keyword>
<proteinExistence type="predicted"/>
<keyword evidence="1" id="KW-0732">Signal</keyword>
<protein>
    <submittedName>
        <fullName evidence="2">Uncharacterized protein</fullName>
    </submittedName>
</protein>
<evidence type="ECO:0000313" key="3">
    <source>
        <dbReference type="Proteomes" id="UP000245629"/>
    </source>
</evidence>
<feature type="signal peptide" evidence="1">
    <location>
        <begin position="1"/>
        <end position="20"/>
    </location>
</feature>
<evidence type="ECO:0000256" key="1">
    <source>
        <dbReference type="SAM" id="SignalP"/>
    </source>
</evidence>
<gene>
    <name evidence="2" type="ORF">DEW08_25185</name>
</gene>
<geneLocation type="plasmid" evidence="2 3">
    <name>unnamed2</name>
</geneLocation>
<organism evidence="2 3">
    <name type="scientific">Azospirillum thermophilum</name>
    <dbReference type="NCBI Taxonomy" id="2202148"/>
    <lineage>
        <taxon>Bacteria</taxon>
        <taxon>Pseudomonadati</taxon>
        <taxon>Pseudomonadota</taxon>
        <taxon>Alphaproteobacteria</taxon>
        <taxon>Rhodospirillales</taxon>
        <taxon>Azospirillaceae</taxon>
        <taxon>Azospirillum</taxon>
    </lineage>
</organism>
<dbReference type="OrthoDB" id="7277196at2"/>
<dbReference type="AlphaFoldDB" id="A0A2S2CXY0"/>
<dbReference type="Proteomes" id="UP000245629">
    <property type="component" value="Plasmid unnamed2"/>
</dbReference>
<keyword evidence="3" id="KW-1185">Reference proteome</keyword>
<sequence length="111" mass="12163">MTRSAVFIAALLAGIGPARAEDGYPTTARVDYVLGCMAANGQTQEMMRKCACSIDEIAGHLPYDKYVAVETARVMQDMPGERASVMRGAAWLKDLQEEFRQIQVAADLKCF</sequence>
<accession>A0A2S2CXY0</accession>
<name>A0A2S2CXY0_9PROT</name>
<dbReference type="KEGG" id="azz:DEW08_25185"/>